<proteinExistence type="predicted"/>
<evidence type="ECO:0008006" key="3">
    <source>
        <dbReference type="Google" id="ProtNLM"/>
    </source>
</evidence>
<reference evidence="2" key="1">
    <citation type="submission" date="2021-01" db="EMBL/GenBank/DDBJ databases">
        <authorList>
            <person name="Corre E."/>
            <person name="Pelletier E."/>
            <person name="Niang G."/>
            <person name="Scheremetjew M."/>
            <person name="Finn R."/>
            <person name="Kale V."/>
            <person name="Holt S."/>
            <person name="Cochrane G."/>
            <person name="Meng A."/>
            <person name="Brown T."/>
            <person name="Cohen L."/>
        </authorList>
    </citation>
    <scope>NUCLEOTIDE SEQUENCE</scope>
    <source>
        <strain evidence="2">CCMP3105</strain>
    </source>
</reference>
<dbReference type="Gene3D" id="2.60.40.10">
    <property type="entry name" value="Immunoglobulins"/>
    <property type="match status" value="1"/>
</dbReference>
<gene>
    <name evidence="2" type="ORF">AMON00008_LOCUS16024</name>
</gene>
<evidence type="ECO:0000256" key="1">
    <source>
        <dbReference type="SAM" id="MobiDB-lite"/>
    </source>
</evidence>
<dbReference type="EMBL" id="HBNR01023933">
    <property type="protein sequence ID" value="CAE4576404.1"/>
    <property type="molecule type" value="Transcribed_RNA"/>
</dbReference>
<sequence length="557" mass="61406">MATTTEDEAGGAGTAAAPPTNVDPPADAAAEPESGKQLVPATPAKEEPPKQLLCVGDRVVIQGMVENEKLNGTGGILVAMTGDRWQVRLDGKGRWLVKTVHLMKVDVPTVDLREHAICIVGTFDNWADVHEMSWDAECKCYHYEIKLGSDKEESFQIVLNKDWKRCLHPDKNDANPYSAYNLLGPDDRGHQLNWTIGKHACDQAAVGARYRVSLSIHDDGNPKKINWTRLADGATAAAAVPASPTNASATSSAAVGTATQAEPTAAVANGPAEGPTCSRQVQPAEAAVTVQLPKYKSVCIVGEFNEWKNPVAMKWDESRRCYHHRIKLGYSKQESFQMLVDGDWTKCVHPDEPDGSFRMGSIVCGPDDDGHDKNWTIGLDTRDKPARGVEYEVRLVLKDDGTPDAVDWLRLDKSGNYEPVPEPPAPVKLPEHKGVSIIGEWTNWKPQDMKWDVERRCYHVAVSIGRQRQESFQLLLDGDFNKCLHPSCEDGSPFTENRICGPDNRGHGKNWTIGLHFLERADDGSRFEIRLFLTDDGAARLVDWVRIRPGVVGRAAR</sequence>
<name>A0A7S4UEM9_9DINO</name>
<evidence type="ECO:0000313" key="2">
    <source>
        <dbReference type="EMBL" id="CAE4576404.1"/>
    </source>
</evidence>
<dbReference type="InterPro" id="IPR013783">
    <property type="entry name" value="Ig-like_fold"/>
</dbReference>
<accession>A0A7S4UEM9</accession>
<dbReference type="AlphaFoldDB" id="A0A7S4UEM9"/>
<feature type="compositionally biased region" description="Low complexity" evidence="1">
    <location>
        <begin position="14"/>
        <end position="32"/>
    </location>
</feature>
<protein>
    <recommendedName>
        <fullName evidence="3">CBM20 domain-containing protein</fullName>
    </recommendedName>
</protein>
<organism evidence="2">
    <name type="scientific">Alexandrium monilatum</name>
    <dbReference type="NCBI Taxonomy" id="311494"/>
    <lineage>
        <taxon>Eukaryota</taxon>
        <taxon>Sar</taxon>
        <taxon>Alveolata</taxon>
        <taxon>Dinophyceae</taxon>
        <taxon>Gonyaulacales</taxon>
        <taxon>Pyrocystaceae</taxon>
        <taxon>Alexandrium</taxon>
    </lineage>
</organism>
<feature type="region of interest" description="Disordered" evidence="1">
    <location>
        <begin position="1"/>
        <end position="49"/>
    </location>
</feature>